<dbReference type="EMBL" id="CP029550">
    <property type="protein sequence ID" value="AWN42692.1"/>
    <property type="molecule type" value="Genomic_DNA"/>
</dbReference>
<evidence type="ECO:0000313" key="1">
    <source>
        <dbReference type="EMBL" id="AWN42692.1"/>
    </source>
</evidence>
<organism evidence="1 2">
    <name type="scientific">Methylobacterium durans</name>
    <dbReference type="NCBI Taxonomy" id="2202825"/>
    <lineage>
        <taxon>Bacteria</taxon>
        <taxon>Pseudomonadati</taxon>
        <taxon>Pseudomonadota</taxon>
        <taxon>Alphaproteobacteria</taxon>
        <taxon>Hyphomicrobiales</taxon>
        <taxon>Methylobacteriaceae</taxon>
        <taxon>Methylobacterium</taxon>
    </lineage>
</organism>
<protein>
    <submittedName>
        <fullName evidence="1">Uncharacterized protein</fullName>
    </submittedName>
</protein>
<gene>
    <name evidence="1" type="ORF">DK389_22035</name>
</gene>
<dbReference type="KEGG" id="mets:DK389_22035"/>
<name>A0A2U8WBM2_9HYPH</name>
<proteinExistence type="predicted"/>
<dbReference type="OrthoDB" id="8265593at2"/>
<dbReference type="AlphaFoldDB" id="A0A2U8WBM2"/>
<reference evidence="2" key="1">
    <citation type="submission" date="2018-05" db="EMBL/GenBank/DDBJ databases">
        <title>Complete Genome Sequence of Methylobacterium sp. 17SD2-17.</title>
        <authorList>
            <person name="Srinivasan S."/>
        </authorList>
    </citation>
    <scope>NUCLEOTIDE SEQUENCE [LARGE SCALE GENOMIC DNA]</scope>
    <source>
        <strain evidence="2">17SD2-17</strain>
    </source>
</reference>
<accession>A0A2U8WBM2</accession>
<evidence type="ECO:0000313" key="2">
    <source>
        <dbReference type="Proteomes" id="UP000245926"/>
    </source>
</evidence>
<keyword evidence="2" id="KW-1185">Reference proteome</keyword>
<sequence>MQQEGEMTYRSVLKEVDGKPAVFIGSRTGRDDAEKVLLRVGDTEKTISGQQWAAAPFWAGKRPVWAGK</sequence>
<dbReference type="Proteomes" id="UP000245926">
    <property type="component" value="Chromosome"/>
</dbReference>